<dbReference type="Pfam" id="PF07730">
    <property type="entry name" value="HisKA_3"/>
    <property type="match status" value="1"/>
</dbReference>
<proteinExistence type="predicted"/>
<dbReference type="Pfam" id="PF02518">
    <property type="entry name" value="HATPase_c"/>
    <property type="match status" value="1"/>
</dbReference>
<dbReference type="PATRIC" id="fig|1389489.3.peg.908"/>
<keyword evidence="1" id="KW-0808">Transferase</keyword>
<dbReference type="InterPro" id="IPR036890">
    <property type="entry name" value="HATPase_C_sf"/>
</dbReference>
<dbReference type="InterPro" id="IPR011712">
    <property type="entry name" value="Sig_transdc_His_kin_sub3_dim/P"/>
</dbReference>
<dbReference type="GO" id="GO:0046983">
    <property type="term" value="F:protein dimerization activity"/>
    <property type="evidence" value="ECO:0007669"/>
    <property type="project" value="InterPro"/>
</dbReference>
<dbReference type="Gene3D" id="3.30.565.10">
    <property type="entry name" value="Histidine kinase-like ATPase, C-terminal domain"/>
    <property type="match status" value="1"/>
</dbReference>
<dbReference type="Gene3D" id="3.30.450.40">
    <property type="match status" value="2"/>
</dbReference>
<dbReference type="PANTHER" id="PTHR24421:SF56">
    <property type="entry name" value="OXYGEN SENSOR HISTIDINE KINASE RESPONSE REGULATOR DOST"/>
    <property type="match status" value="1"/>
</dbReference>
<dbReference type="AlphaFoldDB" id="U3P439"/>
<evidence type="ECO:0000256" key="3">
    <source>
        <dbReference type="ARBA" id="ARBA00023012"/>
    </source>
</evidence>
<reference evidence="6 7" key="1">
    <citation type="journal article" date="2013" name="Genome Announc.">
        <title>Complete Genome Sequence of Leifsonia xyli subsp. cynodontis Strain DSM46306, a Gram-Positive Bacterial Pathogen of Grasses.</title>
        <authorList>
            <person name="Monteiro-Vitorello C.B."/>
            <person name="Zerillo M.M."/>
            <person name="Van Sluys M.A."/>
            <person name="Camargo L.E."/>
            <person name="Kitajima J.P."/>
        </authorList>
    </citation>
    <scope>NUCLEOTIDE SEQUENCE [LARGE SCALE GENOMIC DNA]</scope>
    <source>
        <strain evidence="6 7">DSM 46306</strain>
    </source>
</reference>
<sequence length="541" mass="57092">MNHRPCRSGPNRTDADPGLLDASRAITEELDLDRVLARIAQAAVALVGGRYGALGVIDAEGMLERFIHVGIDEDTAAAIGHLPEGHGLLGAVIDTAQTIRLPRLGDDPRSVGFPEHHPPMASFLGVPIRVRNEVYGNLYVTDQRTGAFTADDEDLIESLAVTAGIAIENARLYDEARRQQRLSLALSEISSALLSPGAGDVLGVVAERLAHLVPADLVTIVVPSDAEHVRIDIARGADSAALEGMLLPAAAVLATKAIDTGTTVAGSFLDEDPATAAGHRWTGSTAAAPLVAAGHAIGALCVSRPDGDGFTPGELTTISEFATQAGLAISLAWAHRDRQRLEVIEDRSRIARDLHDHVIQRLFATGLRLQALATMEPAHADELEVDVTELDAAIADIRTAIFNLRSRPPNDTRELARHRLLDVVNELTPTLSHAPRITFSGPIDLTLTGTLADDVVAVVREALANMARHANADHAEISVTVTAEQVIITVDDDGDGISPTATRSSGTANLAHRAAEHGGTFSLSDGPDGGTRVRWAVPLPA</sequence>
<dbReference type="eggNOG" id="COG2203">
    <property type="taxonomic scope" value="Bacteria"/>
</dbReference>
<dbReference type="Pfam" id="PF01590">
    <property type="entry name" value="GAF"/>
    <property type="match status" value="1"/>
</dbReference>
<gene>
    <name evidence="6" type="ORF">O159_09440</name>
</gene>
<keyword evidence="3" id="KW-0902">Two-component regulatory system</keyword>
<dbReference type="Proteomes" id="UP000016743">
    <property type="component" value="Chromosome"/>
</dbReference>
<dbReference type="HOGENOM" id="CLU_034370_1_0_11"/>
<evidence type="ECO:0000256" key="2">
    <source>
        <dbReference type="ARBA" id="ARBA00022777"/>
    </source>
</evidence>
<dbReference type="InterPro" id="IPR029016">
    <property type="entry name" value="GAF-like_dom_sf"/>
</dbReference>
<evidence type="ECO:0000313" key="6">
    <source>
        <dbReference type="EMBL" id="AGW41075.1"/>
    </source>
</evidence>
<dbReference type="SUPFAM" id="SSF55874">
    <property type="entry name" value="ATPase domain of HSP90 chaperone/DNA topoisomerase II/histidine kinase"/>
    <property type="match status" value="1"/>
</dbReference>
<organism evidence="6 7">
    <name type="scientific">Leifsonia xyli subsp. cynodontis DSM 46306</name>
    <dbReference type="NCBI Taxonomy" id="1389489"/>
    <lineage>
        <taxon>Bacteria</taxon>
        <taxon>Bacillati</taxon>
        <taxon>Actinomycetota</taxon>
        <taxon>Actinomycetes</taxon>
        <taxon>Micrococcales</taxon>
        <taxon>Microbacteriaceae</taxon>
        <taxon>Leifsonia</taxon>
    </lineage>
</organism>
<feature type="domain" description="GAF" evidence="4">
    <location>
        <begin position="31"/>
        <end position="177"/>
    </location>
</feature>
<feature type="domain" description="Histidine kinase/HSP90-like ATPase" evidence="5">
    <location>
        <begin position="450"/>
        <end position="541"/>
    </location>
</feature>
<evidence type="ECO:0008006" key="8">
    <source>
        <dbReference type="Google" id="ProtNLM"/>
    </source>
</evidence>
<evidence type="ECO:0000313" key="7">
    <source>
        <dbReference type="Proteomes" id="UP000016743"/>
    </source>
</evidence>
<feature type="domain" description="GAF" evidence="4">
    <location>
        <begin position="197"/>
        <end position="339"/>
    </location>
</feature>
<dbReference type="SUPFAM" id="SSF55781">
    <property type="entry name" value="GAF domain-like"/>
    <property type="match status" value="2"/>
</dbReference>
<name>U3P439_LEIXC</name>
<dbReference type="InterPro" id="IPR050482">
    <property type="entry name" value="Sensor_HK_TwoCompSys"/>
</dbReference>
<evidence type="ECO:0000259" key="5">
    <source>
        <dbReference type="SMART" id="SM00387"/>
    </source>
</evidence>
<dbReference type="Pfam" id="PF13185">
    <property type="entry name" value="GAF_2"/>
    <property type="match status" value="1"/>
</dbReference>
<keyword evidence="2" id="KW-0418">Kinase</keyword>
<keyword evidence="7" id="KW-1185">Reference proteome</keyword>
<dbReference type="KEGG" id="lxy:O159_09440"/>
<dbReference type="InterPro" id="IPR003594">
    <property type="entry name" value="HATPase_dom"/>
</dbReference>
<protein>
    <recommendedName>
        <fullName evidence="8">Histidine kinase</fullName>
    </recommendedName>
</protein>
<dbReference type="EMBL" id="CP006734">
    <property type="protein sequence ID" value="AGW41075.1"/>
    <property type="molecule type" value="Genomic_DNA"/>
</dbReference>
<evidence type="ECO:0000256" key="1">
    <source>
        <dbReference type="ARBA" id="ARBA00022679"/>
    </source>
</evidence>
<dbReference type="GO" id="GO:0000155">
    <property type="term" value="F:phosphorelay sensor kinase activity"/>
    <property type="evidence" value="ECO:0007669"/>
    <property type="project" value="InterPro"/>
</dbReference>
<dbReference type="eggNOG" id="COG4585">
    <property type="taxonomic scope" value="Bacteria"/>
</dbReference>
<dbReference type="Gene3D" id="1.20.5.1930">
    <property type="match status" value="1"/>
</dbReference>
<dbReference type="InterPro" id="IPR003018">
    <property type="entry name" value="GAF"/>
</dbReference>
<evidence type="ECO:0000259" key="4">
    <source>
        <dbReference type="SMART" id="SM00065"/>
    </source>
</evidence>
<dbReference type="PANTHER" id="PTHR24421">
    <property type="entry name" value="NITRATE/NITRITE SENSOR PROTEIN NARX-RELATED"/>
    <property type="match status" value="1"/>
</dbReference>
<dbReference type="SMART" id="SM00065">
    <property type="entry name" value="GAF"/>
    <property type="match status" value="2"/>
</dbReference>
<dbReference type="CDD" id="cd16917">
    <property type="entry name" value="HATPase_UhpB-NarQ-NarX-like"/>
    <property type="match status" value="1"/>
</dbReference>
<accession>U3P439</accession>
<dbReference type="GO" id="GO:0016020">
    <property type="term" value="C:membrane"/>
    <property type="evidence" value="ECO:0007669"/>
    <property type="project" value="InterPro"/>
</dbReference>
<dbReference type="SMART" id="SM00387">
    <property type="entry name" value="HATPase_c"/>
    <property type="match status" value="1"/>
</dbReference>
<dbReference type="STRING" id="1389489.O159_09440"/>